<protein>
    <submittedName>
        <fullName evidence="1">Uncharacterized protein</fullName>
    </submittedName>
</protein>
<reference evidence="1" key="1">
    <citation type="submission" date="2023-07" db="EMBL/GenBank/DDBJ databases">
        <authorList>
            <consortium name="CYATHOMIX"/>
        </authorList>
    </citation>
    <scope>NUCLEOTIDE SEQUENCE</scope>
    <source>
        <strain evidence="1">N/A</strain>
    </source>
</reference>
<organism evidence="1 2">
    <name type="scientific">Cylicocyclus nassatus</name>
    <name type="common">Nematode worm</name>
    <dbReference type="NCBI Taxonomy" id="53992"/>
    <lineage>
        <taxon>Eukaryota</taxon>
        <taxon>Metazoa</taxon>
        <taxon>Ecdysozoa</taxon>
        <taxon>Nematoda</taxon>
        <taxon>Chromadorea</taxon>
        <taxon>Rhabditida</taxon>
        <taxon>Rhabditina</taxon>
        <taxon>Rhabditomorpha</taxon>
        <taxon>Strongyloidea</taxon>
        <taxon>Strongylidae</taxon>
        <taxon>Cylicocyclus</taxon>
    </lineage>
</organism>
<dbReference type="EMBL" id="CATQJL010000001">
    <property type="protein sequence ID" value="CAJ0588061.1"/>
    <property type="molecule type" value="Genomic_DNA"/>
</dbReference>
<dbReference type="Proteomes" id="UP001176961">
    <property type="component" value="Unassembled WGS sequence"/>
</dbReference>
<keyword evidence="2" id="KW-1185">Reference proteome</keyword>
<comment type="caution">
    <text evidence="1">The sequence shown here is derived from an EMBL/GenBank/DDBJ whole genome shotgun (WGS) entry which is preliminary data.</text>
</comment>
<evidence type="ECO:0000313" key="2">
    <source>
        <dbReference type="Proteomes" id="UP001176961"/>
    </source>
</evidence>
<dbReference type="AlphaFoldDB" id="A0AA36DIX7"/>
<sequence length="152" mass="17972">MNLQLLKRPQPLPRLIEEKDGVHAQWGVKAFFYRKKGFPLWSFKAQARVRYSSLVITGQFPKRCKEIPLIDIGYVEDEGDILDVRGCNFRLLLFGIDNIVQIRDWLRFLIIRQRVPHSILGKPFEWQMQPVKNNKQLKISIFSPLNCFRLFS</sequence>
<name>A0AA36DIX7_CYLNA</name>
<evidence type="ECO:0000313" key="1">
    <source>
        <dbReference type="EMBL" id="CAJ0588061.1"/>
    </source>
</evidence>
<accession>A0AA36DIX7</accession>
<gene>
    <name evidence="1" type="ORF">CYNAS_LOCUS44</name>
</gene>
<proteinExistence type="predicted"/>